<dbReference type="GeneID" id="19485135"/>
<dbReference type="RefSeq" id="YP_009030308.1">
    <property type="nucleotide sequence ID" value="NC_024121.1"/>
</dbReference>
<dbReference type="InterPro" id="IPR055654">
    <property type="entry name" value="DUF7230"/>
</dbReference>
<protein>
    <submittedName>
        <fullName evidence="2">Uncharacterized protein</fullName>
    </submittedName>
</protein>
<feature type="compositionally biased region" description="Basic and acidic residues" evidence="1">
    <location>
        <begin position="22"/>
        <end position="32"/>
    </location>
</feature>
<accession>A0A023W578</accession>
<evidence type="ECO:0000313" key="3">
    <source>
        <dbReference type="Proteomes" id="UP000024445"/>
    </source>
</evidence>
<name>A0A023W578_9CAUD</name>
<dbReference type="Pfam" id="PF23876">
    <property type="entry name" value="DUF7230"/>
    <property type="match status" value="1"/>
</dbReference>
<sequence>MKPENKPRNFVAKNDFNVAAVHEDKKSKEQQSLRKQKHKGKGYEFY</sequence>
<reference evidence="2 3" key="1">
    <citation type="submission" date="2014-01" db="EMBL/GenBank/DDBJ databases">
        <authorList>
            <person name="Zhang G."/>
            <person name="Jin J."/>
            <person name="Li Z.J."/>
            <person name="Wang S.W."/>
            <person name="Chen S.J."/>
            <person name="Wang S.M."/>
            <person name="Wang X.T."/>
            <person name="Li Y.H."/>
            <person name="Wang J."/>
            <person name="Yang C.K."/>
            <person name="Wang L."/>
        </authorList>
    </citation>
    <scope>NUCLEOTIDE SEQUENCE [LARGE SCALE GENOMIC DNA]</scope>
</reference>
<dbReference type="Proteomes" id="UP000024445">
    <property type="component" value="Segment"/>
</dbReference>
<organism evidence="2 3">
    <name type="scientific">Serratia phage PS2</name>
    <dbReference type="NCBI Taxonomy" id="1481112"/>
    <lineage>
        <taxon>Viruses</taxon>
        <taxon>Duplodnaviria</taxon>
        <taxon>Heunggongvirae</taxon>
        <taxon>Uroviricota</taxon>
        <taxon>Caudoviricetes</taxon>
        <taxon>Muldoonvirus</taxon>
        <taxon>Muldoonvirus PS2</taxon>
    </lineage>
</organism>
<evidence type="ECO:0000313" key="2">
    <source>
        <dbReference type="EMBL" id="AHY25499.1"/>
    </source>
</evidence>
<evidence type="ECO:0000256" key="1">
    <source>
        <dbReference type="SAM" id="MobiDB-lite"/>
    </source>
</evidence>
<keyword evidence="3" id="KW-1185">Reference proteome</keyword>
<gene>
    <name evidence="2" type="ORF">PS2_261</name>
</gene>
<feature type="region of interest" description="Disordered" evidence="1">
    <location>
        <begin position="22"/>
        <end position="46"/>
    </location>
</feature>
<dbReference type="EMBL" id="KJ025957">
    <property type="protein sequence ID" value="AHY25499.1"/>
    <property type="molecule type" value="Genomic_DNA"/>
</dbReference>
<dbReference type="OrthoDB" id="27951at10239"/>
<dbReference type="KEGG" id="vg:19485135"/>
<proteinExistence type="predicted"/>